<evidence type="ECO:0008006" key="2">
    <source>
        <dbReference type="Google" id="ProtNLM"/>
    </source>
</evidence>
<sequence length="194" mass="22697">MHASIKERPILFNAQMVRAILDGRKTQTRRIVTNQPCDVKRVFMRNRMAYVENEHGVEVHLEACKFGQPGERLWVRETWRKLNEKLLYRADYSATHAANNGGVKWKPSIHMPRLASRILLEITGVRVERLQDIREEDAKAEGVATQDYPTKTYKNWADGMHRLLYKELWARINGPGSWDANPWVWVIEFKVVKS</sequence>
<comment type="caution">
    <text evidence="1">The sequence shown here is derived from an EMBL/GenBank/DDBJ whole genome shotgun (WGS) entry which is preliminary data.</text>
</comment>
<evidence type="ECO:0000313" key="1">
    <source>
        <dbReference type="EMBL" id="OIR11009.1"/>
    </source>
</evidence>
<accession>A0A1J5SR81</accession>
<organism evidence="1">
    <name type="scientific">mine drainage metagenome</name>
    <dbReference type="NCBI Taxonomy" id="410659"/>
    <lineage>
        <taxon>unclassified sequences</taxon>
        <taxon>metagenomes</taxon>
        <taxon>ecological metagenomes</taxon>
    </lineage>
</organism>
<dbReference type="EMBL" id="MLJW01000021">
    <property type="protein sequence ID" value="OIR11009.1"/>
    <property type="molecule type" value="Genomic_DNA"/>
</dbReference>
<proteinExistence type="predicted"/>
<name>A0A1J5SR81_9ZZZZ</name>
<dbReference type="AlphaFoldDB" id="A0A1J5SR81"/>
<gene>
    <name evidence="1" type="ORF">GALL_71800</name>
</gene>
<protein>
    <recommendedName>
        <fullName evidence="2">ASCH domain-containing protein</fullName>
    </recommendedName>
</protein>
<reference evidence="1" key="1">
    <citation type="submission" date="2016-10" db="EMBL/GenBank/DDBJ databases">
        <title>Sequence of Gallionella enrichment culture.</title>
        <authorList>
            <person name="Poehlein A."/>
            <person name="Muehling M."/>
            <person name="Daniel R."/>
        </authorList>
    </citation>
    <scope>NUCLEOTIDE SEQUENCE</scope>
</reference>